<dbReference type="Pfam" id="PF03073">
    <property type="entry name" value="TspO_MBR"/>
    <property type="match status" value="1"/>
</dbReference>
<evidence type="ECO:0000313" key="8">
    <source>
        <dbReference type="Proteomes" id="UP000028302"/>
    </source>
</evidence>
<dbReference type="RefSeq" id="WP_037337253.1">
    <property type="nucleotide sequence ID" value="NZ_APNK01000012.1"/>
</dbReference>
<protein>
    <submittedName>
        <fullName evidence="7">TspO and MBR like protein</fullName>
    </submittedName>
</protein>
<dbReference type="PIRSF" id="PIRSF005859">
    <property type="entry name" value="PBR"/>
    <property type="match status" value="1"/>
</dbReference>
<evidence type="ECO:0000256" key="3">
    <source>
        <dbReference type="ARBA" id="ARBA00022692"/>
    </source>
</evidence>
<evidence type="ECO:0000256" key="5">
    <source>
        <dbReference type="ARBA" id="ARBA00023136"/>
    </source>
</evidence>
<evidence type="ECO:0000256" key="2">
    <source>
        <dbReference type="ARBA" id="ARBA00007524"/>
    </source>
</evidence>
<feature type="transmembrane region" description="Helical" evidence="6">
    <location>
        <begin position="82"/>
        <end position="100"/>
    </location>
</feature>
<organism evidence="7 8">
    <name type="scientific">Salinisphaera hydrothermalis (strain C41B8)</name>
    <dbReference type="NCBI Taxonomy" id="1304275"/>
    <lineage>
        <taxon>Bacteria</taxon>
        <taxon>Pseudomonadati</taxon>
        <taxon>Pseudomonadota</taxon>
        <taxon>Gammaproteobacteria</taxon>
        <taxon>Salinisphaerales</taxon>
        <taxon>Salinisphaeraceae</taxon>
        <taxon>Salinisphaera</taxon>
    </lineage>
</organism>
<dbReference type="CDD" id="cd15904">
    <property type="entry name" value="TSPO_MBR"/>
    <property type="match status" value="1"/>
</dbReference>
<evidence type="ECO:0000313" key="7">
    <source>
        <dbReference type="EMBL" id="KEZ77486.1"/>
    </source>
</evidence>
<dbReference type="FunFam" id="1.20.1260.100:FF:000001">
    <property type="entry name" value="translocator protein 2"/>
    <property type="match status" value="1"/>
</dbReference>
<sequence length="158" mass="16962">MTTDIARKPFNPTLAAAVCGILVALTSLSGALAPPGDWYAALTQPPGTPPDAAFPIVWTLLYIAMAVAAWRVWRARGLGRELSLFVVQLALNALWMPVAFGAHALGWALLVILLLWVAIAATTAAFWRADRIAGALFAVYLIWASYALYLNAGLAWLN</sequence>
<dbReference type="AlphaFoldDB" id="A0A084ILA2"/>
<keyword evidence="3 6" id="KW-0812">Transmembrane</keyword>
<comment type="subcellular location">
    <subcellularLocation>
        <location evidence="1">Membrane</location>
        <topology evidence="1">Multi-pass membrane protein</topology>
    </subcellularLocation>
</comment>
<keyword evidence="4 6" id="KW-1133">Transmembrane helix</keyword>
<dbReference type="Gene3D" id="1.20.1260.100">
    <property type="entry name" value="TspO/MBR protein"/>
    <property type="match status" value="1"/>
</dbReference>
<evidence type="ECO:0000256" key="4">
    <source>
        <dbReference type="ARBA" id="ARBA00022989"/>
    </source>
</evidence>
<gene>
    <name evidence="7" type="ORF">C41B8_09806</name>
</gene>
<dbReference type="PATRIC" id="fig|1304275.5.peg.2000"/>
<evidence type="ECO:0000256" key="6">
    <source>
        <dbReference type="SAM" id="Phobius"/>
    </source>
</evidence>
<feature type="transmembrane region" description="Helical" evidence="6">
    <location>
        <begin position="12"/>
        <end position="32"/>
    </location>
</feature>
<dbReference type="eggNOG" id="COG3476">
    <property type="taxonomic scope" value="Bacteria"/>
</dbReference>
<dbReference type="Proteomes" id="UP000028302">
    <property type="component" value="Unassembled WGS sequence"/>
</dbReference>
<feature type="transmembrane region" description="Helical" evidence="6">
    <location>
        <begin position="106"/>
        <end position="127"/>
    </location>
</feature>
<proteinExistence type="inferred from homology"/>
<dbReference type="GO" id="GO:0033013">
    <property type="term" value="P:tetrapyrrole metabolic process"/>
    <property type="evidence" value="ECO:0007669"/>
    <property type="project" value="UniProtKB-ARBA"/>
</dbReference>
<dbReference type="InterPro" id="IPR038330">
    <property type="entry name" value="TspO/MBR-related_sf"/>
</dbReference>
<dbReference type="InterPro" id="IPR004307">
    <property type="entry name" value="TspO_MBR"/>
</dbReference>
<comment type="similarity">
    <text evidence="2">Belongs to the TspO/BZRP family.</text>
</comment>
<reference evidence="7 8" key="1">
    <citation type="submission" date="2013-03" db="EMBL/GenBank/DDBJ databases">
        <title>Salinisphaera hydrothermalis C41B8 Genome Sequencing.</title>
        <authorList>
            <person name="Li C."/>
            <person name="Lai Q."/>
            <person name="Shao Z."/>
        </authorList>
    </citation>
    <scope>NUCLEOTIDE SEQUENCE [LARGE SCALE GENOMIC DNA]</scope>
    <source>
        <strain evidence="7 8">C41B8</strain>
    </source>
</reference>
<dbReference type="OrthoDB" id="9795496at2"/>
<evidence type="ECO:0000256" key="1">
    <source>
        <dbReference type="ARBA" id="ARBA00004141"/>
    </source>
</evidence>
<keyword evidence="5 6" id="KW-0472">Membrane</keyword>
<dbReference type="GO" id="GO:0016020">
    <property type="term" value="C:membrane"/>
    <property type="evidence" value="ECO:0007669"/>
    <property type="project" value="UniProtKB-SubCell"/>
</dbReference>
<feature type="transmembrane region" description="Helical" evidence="6">
    <location>
        <begin position="134"/>
        <end position="157"/>
    </location>
</feature>
<keyword evidence="8" id="KW-1185">Reference proteome</keyword>
<accession>A0A084ILA2</accession>
<comment type="caution">
    <text evidence="7">The sequence shown here is derived from an EMBL/GenBank/DDBJ whole genome shotgun (WGS) entry which is preliminary data.</text>
</comment>
<dbReference type="PANTHER" id="PTHR10057:SF0">
    <property type="entry name" value="TRANSLOCATOR PROTEIN"/>
    <property type="match status" value="1"/>
</dbReference>
<name>A0A084ILA2_SALHC</name>
<feature type="transmembrane region" description="Helical" evidence="6">
    <location>
        <begin position="52"/>
        <end position="70"/>
    </location>
</feature>
<dbReference type="PANTHER" id="PTHR10057">
    <property type="entry name" value="PERIPHERAL-TYPE BENZODIAZEPINE RECEPTOR"/>
    <property type="match status" value="1"/>
</dbReference>
<dbReference type="EMBL" id="APNK01000012">
    <property type="protein sequence ID" value="KEZ77486.1"/>
    <property type="molecule type" value="Genomic_DNA"/>
</dbReference>
<dbReference type="STRING" id="1304275.C41B8_09806"/>